<name>A0A9W8DL16_9FUNG</name>
<evidence type="ECO:0000313" key="6">
    <source>
        <dbReference type="Proteomes" id="UP001150569"/>
    </source>
</evidence>
<accession>A0A9W8DL16</accession>
<dbReference type="InterPro" id="IPR025110">
    <property type="entry name" value="AMP-bd_C"/>
</dbReference>
<dbReference type="Pfam" id="PF00501">
    <property type="entry name" value="AMP-binding"/>
    <property type="match status" value="2"/>
</dbReference>
<dbReference type="InterPro" id="IPR020845">
    <property type="entry name" value="AMP-binding_CS"/>
</dbReference>
<evidence type="ECO:0000256" key="3">
    <source>
        <dbReference type="ARBA" id="ARBA00022598"/>
    </source>
</evidence>
<dbReference type="SMART" id="SM00823">
    <property type="entry name" value="PKS_PP"/>
    <property type="match status" value="1"/>
</dbReference>
<dbReference type="InterPro" id="IPR045851">
    <property type="entry name" value="AMP-bd_C_sf"/>
</dbReference>
<comment type="caution">
    <text evidence="5">The sequence shown here is derived from an EMBL/GenBank/DDBJ whole genome shotgun (WGS) entry which is preliminary data.</text>
</comment>
<keyword evidence="2" id="KW-0597">Phosphoprotein</keyword>
<dbReference type="PANTHER" id="PTHR45527:SF1">
    <property type="entry name" value="FATTY ACID SYNTHASE"/>
    <property type="match status" value="1"/>
</dbReference>
<dbReference type="NCBIfam" id="TIGR01733">
    <property type="entry name" value="AA-adenyl-dom"/>
    <property type="match status" value="1"/>
</dbReference>
<dbReference type="Gene3D" id="1.10.1200.10">
    <property type="entry name" value="ACP-like"/>
    <property type="match status" value="1"/>
</dbReference>
<gene>
    <name evidence="5" type="ORF">IWQ60_011983</name>
</gene>
<dbReference type="Gene3D" id="3.30.559.10">
    <property type="entry name" value="Chloramphenicol acetyltransferase-like domain"/>
    <property type="match status" value="2"/>
</dbReference>
<dbReference type="GO" id="GO:0016874">
    <property type="term" value="F:ligase activity"/>
    <property type="evidence" value="ECO:0007669"/>
    <property type="project" value="UniProtKB-KW"/>
</dbReference>
<dbReference type="Gene3D" id="3.30.300.30">
    <property type="match status" value="1"/>
</dbReference>
<organism evidence="5 6">
    <name type="scientific">Tieghemiomyces parasiticus</name>
    <dbReference type="NCBI Taxonomy" id="78921"/>
    <lineage>
        <taxon>Eukaryota</taxon>
        <taxon>Fungi</taxon>
        <taxon>Fungi incertae sedis</taxon>
        <taxon>Zoopagomycota</taxon>
        <taxon>Kickxellomycotina</taxon>
        <taxon>Dimargaritomycetes</taxon>
        <taxon>Dimargaritales</taxon>
        <taxon>Dimargaritaceae</taxon>
        <taxon>Tieghemiomyces</taxon>
    </lineage>
</organism>
<dbReference type="CDD" id="cd05930">
    <property type="entry name" value="A_NRPS"/>
    <property type="match status" value="1"/>
</dbReference>
<dbReference type="PANTHER" id="PTHR45527">
    <property type="entry name" value="NONRIBOSOMAL PEPTIDE SYNTHETASE"/>
    <property type="match status" value="1"/>
</dbReference>
<keyword evidence="3" id="KW-0436">Ligase</keyword>
<evidence type="ECO:0000313" key="5">
    <source>
        <dbReference type="EMBL" id="KAJ1906873.1"/>
    </source>
</evidence>
<dbReference type="EMBL" id="JANBPT010001537">
    <property type="protein sequence ID" value="KAJ1906873.1"/>
    <property type="molecule type" value="Genomic_DNA"/>
</dbReference>
<dbReference type="InterPro" id="IPR036736">
    <property type="entry name" value="ACP-like_sf"/>
</dbReference>
<dbReference type="InterPro" id="IPR001242">
    <property type="entry name" value="Condensation_dom"/>
</dbReference>
<dbReference type="InterPro" id="IPR000873">
    <property type="entry name" value="AMP-dep_synth/lig_dom"/>
</dbReference>
<proteinExistence type="predicted"/>
<dbReference type="PROSITE" id="PS50075">
    <property type="entry name" value="CARRIER"/>
    <property type="match status" value="1"/>
</dbReference>
<dbReference type="Proteomes" id="UP001150569">
    <property type="component" value="Unassembled WGS sequence"/>
</dbReference>
<evidence type="ECO:0000259" key="4">
    <source>
        <dbReference type="PROSITE" id="PS50075"/>
    </source>
</evidence>
<dbReference type="Gene3D" id="3.40.50.12780">
    <property type="entry name" value="N-terminal domain of ligase-like"/>
    <property type="match status" value="2"/>
</dbReference>
<dbReference type="Pfam" id="PF13193">
    <property type="entry name" value="AMP-binding_C"/>
    <property type="match status" value="1"/>
</dbReference>
<dbReference type="InterPro" id="IPR009081">
    <property type="entry name" value="PP-bd_ACP"/>
</dbReference>
<dbReference type="GO" id="GO:0043041">
    <property type="term" value="P:amino acid activation for nonribosomal peptide biosynthetic process"/>
    <property type="evidence" value="ECO:0007669"/>
    <property type="project" value="TreeGrafter"/>
</dbReference>
<sequence>MDLSRTAGWFTTILPITVTNASSAGLSECLRQIKHTRRSLRHHGLETDWPKAPLDPSSQTTAAYHPMEVVFNFLGRTTDDRALTCHGKAPWIVRHDLLPLIPIVGDEELRPQVLEVFGRQTNTGLELTVNYCPQVVPTATVAALGDEVRKYLADIATLNLAGLWVPSDFPLLEANQGDMAKIVADLPTLGLTVAEVENLYPMTPMQQGLWTATAKDPTEYLLQFAMTINGVSDSDVLLHALEAVVARHSILRTVFLTSFSNARSNGIQVVSRQPRFGWRAVRCWSEVGVQNEEDYLRSDKALGFTPDQPLLRCCAAPAATASTRFIMTIHHALIDGWSFGIFTQELRHFLSSVPSATLSPAVEFSAYVEHIGNLDDTEARTVWEDYLRGIGQPTTLLLPKEPTASSIKREHHIVIHNDVAHLQTLVQDCGLTVYTLLKAAWAYLVHRYTGQSDLVFGNTVSGRALDLPGVEGMLGCLISTIPFRIQIDANVLLSDFLRSINEQSQRLVTVEHCHLAQLDRWVDSSVPVTDMFNTMLVYENYPDTDIDNQTNAVTFSDLRAIESTEYAMTVITQVERGQLTAILNWDGVTFAGPYVEALGQHLRSVFAQLVDCLRGDSRGVATLSSLQLLSPSELQAVTDVLARPTSAVNYDVCVHDLVAQQVRRTPDTQAVEYDDPDTGLIGWTYQELFDRATQVAGHLLSQGVHREEPVGLLIRRHPTLVVGMVAILQAGGAFVPLDADLPLDRLRLIVQDCGMQHILSNVTDAALVTSINELPGVQVHDIGAMMYSGPTDQSPVTLPQVSPANLSHIIYTSGTTGRPKGVPIEHRTVASYLQQSEQVHGVAPGTRFMQNMALGFDCLILEVLTTLAQGGTLVVRTELLDTLPRVEAVMITPSVLAMLDPGNYPNLQQIITAGEALPTLLAQRWARHCRVLNLYGPAEAFATHSIQLGPDDQVTVGNPIPNTECYVLDAELRPVPFGVMGEICFGGPCVTRGYLNRPELNRTQFVPNPFTGKGRLYRSGDLGRWLLDGTVEYIARKDDQVKVRGYRVELTEVEAVILQTPEVESAAAVLLDGKLYAFVTPQGVPVCQVRAFTAARLPAYMVPTATFALDQLPLSHNGKADRRSLKKLVPALLVRDGGSTTQGPRNSAERLVVAAMAQTLNLSAEEIDIHESFFQLGGDSISAIRLSSLCRDHGIYVSIAQIFQYGTPAALAGTIDFDSSPSAMIAYQPFELVVSSEVAIEELPAEVATSLGVESGAIEDILPVSSLQQGFLVSTLKDPSAYMVQMTYDLTGPLDEAKLHQSWSQVVRSHQILRTKFLVPTDQSPHAFLQVVLRDTDFEWTYHDQPLTSLDQAEHYHLAADRARGFTLTGPLLRFAIYRGPANSHLFCTTFHHALLDAWSESTVMAESLEYYHGAKTQPRPQYHEFIRHLIHIDQEGMVAFWSDNLDGVKLHPTIQFPRESNTTPTEHGEIRHPVSTSLLAIKQFCRGMGLTVNSLLRAVWALTLARYLGENEEVTLGVLVSGRNVPVPGIEGMVGMCINTLPLRVRVDRNHTITDFLRQVNADSGALTAYEQCSLVDIKRWAKLDADSDLFTSLLVYDNYETTTSTRTDQINYVPRSGQNFTEYGYTANFYDQGDTLMLNLSYQTRHCNPSYAHYLVHFIDHCLTAIVSGHTEQLDSIMTLPAAEQALIRQWSDGITIDFPQKDWLAHQFFTQHLATRADAIALESATDQFTYAEVYHRACAIATALHSQGARCGDRVVLLFTRCPEFIFSYLAVLLLRGVCVPMDAKNAPDRLLYMVDLLDDPWVVTHSTASDLAAELGLTQERVIYADHALTDPTQEPKVQHPIEHTPDSLAYIVFTSGTTGQPKGVQVTHRSLANFILAFSERFQLLPDCRFLQMSNLSFDALLIEMFGAFHAGGTLVFQDGELLNDLHRITACFLVPSVLAALEPADYCNITHLL</sequence>
<feature type="non-terminal residue" evidence="5">
    <location>
        <position position="1960"/>
    </location>
</feature>
<dbReference type="SUPFAM" id="SSF52777">
    <property type="entry name" value="CoA-dependent acyltransferases"/>
    <property type="match status" value="5"/>
</dbReference>
<dbReference type="InterPro" id="IPR010071">
    <property type="entry name" value="AA_adenyl_dom"/>
</dbReference>
<dbReference type="GO" id="GO:0031177">
    <property type="term" value="F:phosphopantetheine binding"/>
    <property type="evidence" value="ECO:0007669"/>
    <property type="project" value="InterPro"/>
</dbReference>
<evidence type="ECO:0000256" key="2">
    <source>
        <dbReference type="ARBA" id="ARBA00022553"/>
    </source>
</evidence>
<dbReference type="SUPFAM" id="SSF47336">
    <property type="entry name" value="ACP-like"/>
    <property type="match status" value="1"/>
</dbReference>
<keyword evidence="1" id="KW-0596">Phosphopantetheine</keyword>
<dbReference type="SUPFAM" id="SSF56801">
    <property type="entry name" value="Acetyl-CoA synthetase-like"/>
    <property type="match status" value="2"/>
</dbReference>
<dbReference type="GO" id="GO:0005737">
    <property type="term" value="C:cytoplasm"/>
    <property type="evidence" value="ECO:0007669"/>
    <property type="project" value="TreeGrafter"/>
</dbReference>
<evidence type="ECO:0000256" key="1">
    <source>
        <dbReference type="ARBA" id="ARBA00022450"/>
    </source>
</evidence>
<dbReference type="Gene3D" id="3.30.559.30">
    <property type="entry name" value="Nonribosomal peptide synthetase, condensation domain"/>
    <property type="match status" value="3"/>
</dbReference>
<dbReference type="OrthoDB" id="4920779at2759"/>
<reference evidence="5" key="1">
    <citation type="submission" date="2022-07" db="EMBL/GenBank/DDBJ databases">
        <title>Phylogenomic reconstructions and comparative analyses of Kickxellomycotina fungi.</title>
        <authorList>
            <person name="Reynolds N.K."/>
            <person name="Stajich J.E."/>
            <person name="Barry K."/>
            <person name="Grigoriev I.V."/>
            <person name="Crous P."/>
            <person name="Smith M.E."/>
        </authorList>
    </citation>
    <scope>NUCLEOTIDE SEQUENCE</scope>
    <source>
        <strain evidence="5">RSA 861</strain>
    </source>
</reference>
<keyword evidence="6" id="KW-1185">Reference proteome</keyword>
<dbReference type="GO" id="GO:0044550">
    <property type="term" value="P:secondary metabolite biosynthetic process"/>
    <property type="evidence" value="ECO:0007669"/>
    <property type="project" value="TreeGrafter"/>
</dbReference>
<protein>
    <recommendedName>
        <fullName evidence="4">Carrier domain-containing protein</fullName>
    </recommendedName>
</protein>
<dbReference type="InterPro" id="IPR042099">
    <property type="entry name" value="ANL_N_sf"/>
</dbReference>
<dbReference type="InterPro" id="IPR023213">
    <property type="entry name" value="CAT-like_dom_sf"/>
</dbReference>
<dbReference type="PROSITE" id="PS00455">
    <property type="entry name" value="AMP_BINDING"/>
    <property type="match status" value="2"/>
</dbReference>
<dbReference type="Pfam" id="PF00550">
    <property type="entry name" value="PP-binding"/>
    <property type="match status" value="1"/>
</dbReference>
<dbReference type="Pfam" id="PF00668">
    <property type="entry name" value="Condensation"/>
    <property type="match status" value="2"/>
</dbReference>
<dbReference type="InterPro" id="IPR020806">
    <property type="entry name" value="PKS_PP-bd"/>
</dbReference>
<feature type="domain" description="Carrier" evidence="4">
    <location>
        <begin position="1143"/>
        <end position="1219"/>
    </location>
</feature>